<dbReference type="Pfam" id="PF19670">
    <property type="entry name" value="DUF6173"/>
    <property type="match status" value="1"/>
</dbReference>
<name>Q4FT07_PSYA2</name>
<dbReference type="eggNOG" id="ENOG502ZQ15">
    <property type="taxonomic scope" value="Bacteria"/>
</dbReference>
<protein>
    <submittedName>
        <fullName evidence="1">Uncharacterized protein</fullName>
    </submittedName>
</protein>
<dbReference type="AlphaFoldDB" id="Q4FT07"/>
<sequence length="186" mass="21146">MWYISDSFSVEIDMDIKDLVNINSDKETSAKNLADRIQESITSVTTKARDAASPTINYRKELDPMNDHTSRLMKFQAEASEAKRKIDNPVIQIEDSVIRHVKDFESNLDDKQEVMILAASFGSSVTFYVSSIEFNRPNLIIFHGTTETGGSTRLIQHCNQLNFLLQAVPKHDPNEKRTPIGFTHDR</sequence>
<keyword evidence="2" id="KW-1185">Reference proteome</keyword>
<organism evidence="1 2">
    <name type="scientific">Psychrobacter arcticus (strain DSM 17307 / VKM B-2377 / 273-4)</name>
    <dbReference type="NCBI Taxonomy" id="259536"/>
    <lineage>
        <taxon>Bacteria</taxon>
        <taxon>Pseudomonadati</taxon>
        <taxon>Pseudomonadota</taxon>
        <taxon>Gammaproteobacteria</taxon>
        <taxon>Moraxellales</taxon>
        <taxon>Moraxellaceae</taxon>
        <taxon>Psychrobacter</taxon>
    </lineage>
</organism>
<evidence type="ECO:0000313" key="1">
    <source>
        <dbReference type="EMBL" id="AAZ18851.1"/>
    </source>
</evidence>
<dbReference type="Proteomes" id="UP000000546">
    <property type="component" value="Chromosome"/>
</dbReference>
<dbReference type="EMBL" id="CP000082">
    <property type="protein sequence ID" value="AAZ18851.1"/>
    <property type="molecule type" value="Genomic_DNA"/>
</dbReference>
<accession>Q4FT07</accession>
<gene>
    <name evidence="1" type="ordered locus">Psyc_0998</name>
</gene>
<evidence type="ECO:0000313" key="2">
    <source>
        <dbReference type="Proteomes" id="UP000000546"/>
    </source>
</evidence>
<dbReference type="STRING" id="259536.Psyc_0998"/>
<reference evidence="1 2" key="1">
    <citation type="journal article" date="2010" name="Appl. Environ. Microbiol.">
        <title>The genome sequence of Psychrobacter arcticus 273-4, a psychroactive Siberian permafrost bacterium, reveals mechanisms for adaptation to low-temperature growth.</title>
        <authorList>
            <person name="Ayala-del-Rio H.L."/>
            <person name="Chain P.S."/>
            <person name="Grzymski J.J."/>
            <person name="Ponder M.A."/>
            <person name="Ivanova N."/>
            <person name="Bergholz P.W."/>
            <person name="Di Bartolo G."/>
            <person name="Hauser L."/>
            <person name="Land M."/>
            <person name="Bakermans C."/>
            <person name="Rodrigues D."/>
            <person name="Klappenbach J."/>
            <person name="Zarka D."/>
            <person name="Larimer F."/>
            <person name="Richardson P."/>
            <person name="Murray A."/>
            <person name="Thomashow M."/>
            <person name="Tiedje J.M."/>
        </authorList>
    </citation>
    <scope>NUCLEOTIDE SEQUENCE [LARGE SCALE GENOMIC DNA]</scope>
    <source>
        <strain evidence="2">DSM 17307 / VKM B-2377 / 273-4</strain>
    </source>
</reference>
<dbReference type="InterPro" id="IPR046171">
    <property type="entry name" value="DUF6173"/>
</dbReference>
<proteinExistence type="predicted"/>
<dbReference type="HOGENOM" id="CLU_1453284_0_0_6"/>
<dbReference type="KEGG" id="par:Psyc_0998"/>